<feature type="compositionally biased region" description="Acidic residues" evidence="2">
    <location>
        <begin position="756"/>
        <end position="782"/>
    </location>
</feature>
<dbReference type="Pfam" id="PF21638">
    <property type="entry name" value="SDA1_C"/>
    <property type="match status" value="1"/>
</dbReference>
<feature type="region of interest" description="Disordered" evidence="2">
    <location>
        <begin position="923"/>
        <end position="984"/>
    </location>
</feature>
<dbReference type="PANTHER" id="PTHR12730">
    <property type="entry name" value="HSDA/SDA1-RELATED"/>
    <property type="match status" value="1"/>
</dbReference>
<feature type="compositionally biased region" description="Basic and acidic residues" evidence="2">
    <location>
        <begin position="798"/>
        <end position="809"/>
    </location>
</feature>
<dbReference type="GO" id="GO:0000055">
    <property type="term" value="P:ribosomal large subunit export from nucleus"/>
    <property type="evidence" value="ECO:0007669"/>
    <property type="project" value="InterPro"/>
</dbReference>
<feature type="coiled-coil region" evidence="1">
    <location>
        <begin position="810"/>
        <end position="837"/>
    </location>
</feature>
<evidence type="ECO:0000313" key="5">
    <source>
        <dbReference type="EMBL" id="KZV40021.1"/>
    </source>
</evidence>
<feature type="compositionally biased region" description="Acidic residues" evidence="2">
    <location>
        <begin position="664"/>
        <end position="683"/>
    </location>
</feature>
<dbReference type="Proteomes" id="UP000250235">
    <property type="component" value="Unassembled WGS sequence"/>
</dbReference>
<dbReference type="InterPro" id="IPR012977">
    <property type="entry name" value="SDA1_N"/>
</dbReference>
<dbReference type="AlphaFoldDB" id="A0A2Z7BZK5"/>
<feature type="compositionally biased region" description="Acidic residues" evidence="2">
    <location>
        <begin position="691"/>
        <end position="712"/>
    </location>
</feature>
<name>A0A2Z7BZK5_9LAMI</name>
<dbReference type="InterPro" id="IPR027312">
    <property type="entry name" value="Sda1"/>
</dbReference>
<dbReference type="OrthoDB" id="2196187at2759"/>
<dbReference type="PANTHER" id="PTHR12730:SF0">
    <property type="entry name" value="PROTEIN SDA1 HOMOLOG"/>
    <property type="match status" value="1"/>
</dbReference>
<protein>
    <recommendedName>
        <fullName evidence="7">Protein SDA1</fullName>
    </recommendedName>
</protein>
<reference evidence="5 6" key="1">
    <citation type="journal article" date="2015" name="Proc. Natl. Acad. Sci. U.S.A.">
        <title>The resurrection genome of Boea hygrometrica: A blueprint for survival of dehydration.</title>
        <authorList>
            <person name="Xiao L."/>
            <person name="Yang G."/>
            <person name="Zhang L."/>
            <person name="Yang X."/>
            <person name="Zhao S."/>
            <person name="Ji Z."/>
            <person name="Zhou Q."/>
            <person name="Hu M."/>
            <person name="Wang Y."/>
            <person name="Chen M."/>
            <person name="Xu Y."/>
            <person name="Jin H."/>
            <person name="Xiao X."/>
            <person name="Hu G."/>
            <person name="Bao F."/>
            <person name="Hu Y."/>
            <person name="Wan P."/>
            <person name="Li L."/>
            <person name="Deng X."/>
            <person name="Kuang T."/>
            <person name="Xiang C."/>
            <person name="Zhu J.K."/>
            <person name="Oliver M.J."/>
            <person name="He Y."/>
        </authorList>
    </citation>
    <scope>NUCLEOTIDE SEQUENCE [LARGE SCALE GENOMIC DNA]</scope>
    <source>
        <strain evidence="6">cv. XS01</strain>
    </source>
</reference>
<evidence type="ECO:0008006" key="7">
    <source>
        <dbReference type="Google" id="ProtNLM"/>
    </source>
</evidence>
<evidence type="ECO:0000259" key="4">
    <source>
        <dbReference type="Pfam" id="PF21638"/>
    </source>
</evidence>
<keyword evidence="1" id="KW-0175">Coiled coil</keyword>
<evidence type="ECO:0000259" key="3">
    <source>
        <dbReference type="Pfam" id="PF08158"/>
    </source>
</evidence>
<dbReference type="GO" id="GO:0042273">
    <property type="term" value="P:ribosomal large subunit biogenesis"/>
    <property type="evidence" value="ECO:0007669"/>
    <property type="project" value="InterPro"/>
</dbReference>
<feature type="domain" description="SDA1 N-terminal" evidence="3">
    <location>
        <begin position="85"/>
        <end position="137"/>
    </location>
</feature>
<feature type="domain" description="SDA1 N-terminal" evidence="3">
    <location>
        <begin position="237"/>
        <end position="612"/>
    </location>
</feature>
<proteinExistence type="predicted"/>
<dbReference type="InterPro" id="IPR048292">
    <property type="entry name" value="SDA1_C"/>
</dbReference>
<feature type="compositionally biased region" description="Basic residues" evidence="2">
    <location>
        <begin position="944"/>
        <end position="984"/>
    </location>
</feature>
<gene>
    <name evidence="5" type="ORF">F511_12416</name>
</gene>
<evidence type="ECO:0000313" key="6">
    <source>
        <dbReference type="Proteomes" id="UP000250235"/>
    </source>
</evidence>
<dbReference type="GO" id="GO:0005730">
    <property type="term" value="C:nucleolus"/>
    <property type="evidence" value="ECO:0007669"/>
    <property type="project" value="TreeGrafter"/>
</dbReference>
<evidence type="ECO:0000256" key="1">
    <source>
        <dbReference type="SAM" id="Coils"/>
    </source>
</evidence>
<keyword evidence="6" id="KW-1185">Reference proteome</keyword>
<dbReference type="Pfam" id="PF08158">
    <property type="entry name" value="SDA1_HEAT"/>
    <property type="match status" value="2"/>
</dbReference>
<dbReference type="EMBL" id="KV000740">
    <property type="protein sequence ID" value="KZV40021.1"/>
    <property type="molecule type" value="Genomic_DNA"/>
</dbReference>
<accession>A0A2Z7BZK5</accession>
<feature type="domain" description="SDA1 C-terminal" evidence="4">
    <location>
        <begin position="937"/>
        <end position="982"/>
    </location>
</feature>
<sequence>MDSVSNLAQDSISVGRVLEKLNLPNLQSKMKADPEGYGSELNLIYNQFKSSLELFERQAAMNFTSLSGIGNDPTVAKDLGDRSMFLANVILFYPKQLSCFPNELAQFLKSSARSLPSGLRMNVTHALIMLINRKSIRRINHKHKNDPKNRALQNILYGMLQDSISAGRVLEKLNLPNLQSKMKADPEGYGSELNLIYNQFKSSLELFERQAAMNFTSLSGIGNDPTVAKDLGDRSMFLANVILFYPKQLSCFPNELAQFLKPSARSLSSGLRMNVTHALIMLINRKMIDISETLVLFMELQTVDDRALKKLAFSHVIQSIRRINQKHKNDPKNWALHYILYGMLQQEEEKKAKVALVTLFDLHQRKVWVDDRTANAICMACFHTSPRIMTAALSFLLDFEKIEDGDDSDDSGSEDDATTQQPQIMLNKETVYKASHKGTASSKKKKKAKLLRVARSMKKKQRLSSENNSSNYYSPLNHLKDAQGFAEKLLSRLQNCNERFELKMVMLKVIARTIGLHRLILLNFYPYLQKYVQPHQREITSLLAAAVQSCHDMVPPDAVEPLFKQVVNQFVHDKSRTEAIAVGLNVVREICLRMPLLMTEDLLQDLVLYRKSHEKAVSSAARSLLSLFREVCPSLLTKKDRGRPTNPKARPKAFGEVNIASDIPDIELLEQDDDSDENMDEEAGACSIGDDNSDENVDEDADACSLGEDYENASDGRLIDNDDSGECECGSGGGSENESAHSSDYNSENDDRNTDNDDLNSEMSNEDDDNMTGDADDKEYEDAERVPEPSSPFVETDTSGRGDGVHDNGLKAQKRKLSDFEEQLNAADKSLRALKKLAGVKSRNAPSDTNDGILSNEDFQRIKELKAKKEARTALAQHGFKLPTSEQLSVKRVDAAKLEANIKQKLTKQERLALIRAGREERGKYQARTAIKQKKTGGLSNRQKEHKKAMPLAAKRAKVAKSRLEKKKLKQRAGKQFRGRKAWK</sequence>
<feature type="region of interest" description="Disordered" evidence="2">
    <location>
        <begin position="638"/>
        <end position="810"/>
    </location>
</feature>
<evidence type="ECO:0000256" key="2">
    <source>
        <dbReference type="SAM" id="MobiDB-lite"/>
    </source>
</evidence>
<organism evidence="5 6">
    <name type="scientific">Dorcoceras hygrometricum</name>
    <dbReference type="NCBI Taxonomy" id="472368"/>
    <lineage>
        <taxon>Eukaryota</taxon>
        <taxon>Viridiplantae</taxon>
        <taxon>Streptophyta</taxon>
        <taxon>Embryophyta</taxon>
        <taxon>Tracheophyta</taxon>
        <taxon>Spermatophyta</taxon>
        <taxon>Magnoliopsida</taxon>
        <taxon>eudicotyledons</taxon>
        <taxon>Gunneridae</taxon>
        <taxon>Pentapetalae</taxon>
        <taxon>asterids</taxon>
        <taxon>lamiids</taxon>
        <taxon>Lamiales</taxon>
        <taxon>Gesneriaceae</taxon>
        <taxon>Didymocarpoideae</taxon>
        <taxon>Trichosporeae</taxon>
        <taxon>Loxocarpinae</taxon>
        <taxon>Dorcoceras</taxon>
    </lineage>
</organism>